<keyword evidence="1" id="KW-0472">Membrane</keyword>
<dbReference type="Proteomes" id="UP000198847">
    <property type="component" value="Unassembled WGS sequence"/>
</dbReference>
<feature type="transmembrane region" description="Helical" evidence="1">
    <location>
        <begin position="12"/>
        <end position="29"/>
    </location>
</feature>
<accession>A0A1H8SVW7</accession>
<evidence type="ECO:0000256" key="1">
    <source>
        <dbReference type="SAM" id="Phobius"/>
    </source>
</evidence>
<organism evidence="2 3">
    <name type="scientific">Propionispora vibrioides</name>
    <dbReference type="NCBI Taxonomy" id="112903"/>
    <lineage>
        <taxon>Bacteria</taxon>
        <taxon>Bacillati</taxon>
        <taxon>Bacillota</taxon>
        <taxon>Negativicutes</taxon>
        <taxon>Selenomonadales</taxon>
        <taxon>Sporomusaceae</taxon>
        <taxon>Propionispora</taxon>
    </lineage>
</organism>
<keyword evidence="1" id="KW-1133">Transmembrane helix</keyword>
<keyword evidence="3" id="KW-1185">Reference proteome</keyword>
<keyword evidence="1" id="KW-0812">Transmembrane</keyword>
<dbReference type="AlphaFoldDB" id="A0A1H8SVW7"/>
<evidence type="ECO:0000313" key="2">
    <source>
        <dbReference type="EMBL" id="SEO82498.1"/>
    </source>
</evidence>
<name>A0A1H8SVW7_9FIRM</name>
<dbReference type="EMBL" id="FODY01000005">
    <property type="protein sequence ID" value="SEO82498.1"/>
    <property type="molecule type" value="Genomic_DNA"/>
</dbReference>
<proteinExistence type="predicted"/>
<evidence type="ECO:0000313" key="3">
    <source>
        <dbReference type="Proteomes" id="UP000198847"/>
    </source>
</evidence>
<gene>
    <name evidence="2" type="ORF">SAMN04490178_105202</name>
</gene>
<reference evidence="2 3" key="1">
    <citation type="submission" date="2016-10" db="EMBL/GenBank/DDBJ databases">
        <authorList>
            <person name="de Groot N.N."/>
        </authorList>
    </citation>
    <scope>NUCLEOTIDE SEQUENCE [LARGE SCALE GENOMIC DNA]</scope>
    <source>
        <strain evidence="2 3">DSM 13305</strain>
    </source>
</reference>
<protein>
    <submittedName>
        <fullName evidence="2">Uncharacterized protein</fullName>
    </submittedName>
</protein>
<sequence>MRFCGNGGWGNGSWIIIIIIIILLFWTVGDNGIN</sequence>